<reference evidence="2 3" key="1">
    <citation type="journal article" date="2009" name="Int. J. Syst. Evol. Microbiol.">
        <title>Nocardioides caeni sp. nov., isolated from wastewater.</title>
        <authorList>
            <person name="Yoon J.H."/>
            <person name="Kang S.J."/>
            <person name="Park S."/>
            <person name="Kim W."/>
            <person name="Oh T.K."/>
        </authorList>
    </citation>
    <scope>NUCLEOTIDE SEQUENCE [LARGE SCALE GENOMIC DNA]</scope>
    <source>
        <strain evidence="2 3">DSM 23134</strain>
    </source>
</reference>
<sequence>MPRDAESALRRELGRSAVVHLQGPRQIGKTALARSIAEDWPGGASYLDLENPRDLARLEDAGSYLRRLSGRLVIIDEAQRMPELFEILRGVVDDNRRSGHRHGQFLLLGSASLDLVELTESLAGRITYLELSGVTALEVAASGISTDDLWVRGGYPESLIAASLEDSLAWRAAAVETYLRRDIPTFAPRVPTETLRRLWTMVAHGSGGLLNATRLAEGLGVSGQSVDRYLDLMHELFLVRRLPPWFVNVGKRVTKAPKIHIRDSGLLHALLGLESFEDVLGHPAAGSSWESFVVENVITTLGPTFRPHHYRTARGDEVDLVLEKGGRPVLAVEVKRSTVPAVGAGLRRARADLGDPETWVVHPDTPDAPFERDGITVGGLAAFLGRCREF</sequence>
<dbReference type="SUPFAM" id="SSF52540">
    <property type="entry name" value="P-loop containing nucleoside triphosphate hydrolases"/>
    <property type="match status" value="1"/>
</dbReference>
<dbReference type="InterPro" id="IPR003593">
    <property type="entry name" value="AAA+_ATPase"/>
</dbReference>
<dbReference type="EMBL" id="STGW01000009">
    <property type="protein sequence ID" value="THV10827.1"/>
    <property type="molecule type" value="Genomic_DNA"/>
</dbReference>
<dbReference type="Gene3D" id="3.40.50.300">
    <property type="entry name" value="P-loop containing nucleotide triphosphate hydrolases"/>
    <property type="match status" value="1"/>
</dbReference>
<organism evidence="2 3">
    <name type="scientific">Nocardioides caeni</name>
    <dbReference type="NCBI Taxonomy" id="574700"/>
    <lineage>
        <taxon>Bacteria</taxon>
        <taxon>Bacillati</taxon>
        <taxon>Actinomycetota</taxon>
        <taxon>Actinomycetes</taxon>
        <taxon>Propionibacteriales</taxon>
        <taxon>Nocardioidaceae</taxon>
        <taxon>Nocardioides</taxon>
    </lineage>
</organism>
<comment type="caution">
    <text evidence="2">The sequence shown here is derived from an EMBL/GenBank/DDBJ whole genome shotgun (WGS) entry which is preliminary data.</text>
</comment>
<dbReference type="GO" id="GO:0005524">
    <property type="term" value="F:ATP binding"/>
    <property type="evidence" value="ECO:0007669"/>
    <property type="project" value="UniProtKB-KW"/>
</dbReference>
<feature type="domain" description="AAA+ ATPase" evidence="1">
    <location>
        <begin position="15"/>
        <end position="189"/>
    </location>
</feature>
<dbReference type="Pfam" id="PF13635">
    <property type="entry name" value="DUF4143"/>
    <property type="match status" value="1"/>
</dbReference>
<dbReference type="AlphaFoldDB" id="A0A4S8N440"/>
<protein>
    <submittedName>
        <fullName evidence="2">ATP-binding protein</fullName>
    </submittedName>
</protein>
<keyword evidence="2" id="KW-0067">ATP-binding</keyword>
<dbReference type="SMART" id="SM00382">
    <property type="entry name" value="AAA"/>
    <property type="match status" value="1"/>
</dbReference>
<dbReference type="PANTHER" id="PTHR43566">
    <property type="entry name" value="CONSERVED PROTEIN"/>
    <property type="match status" value="1"/>
</dbReference>
<proteinExistence type="predicted"/>
<dbReference type="Proteomes" id="UP000307087">
    <property type="component" value="Unassembled WGS sequence"/>
</dbReference>
<dbReference type="InterPro" id="IPR041682">
    <property type="entry name" value="AAA_14"/>
</dbReference>
<name>A0A4S8N440_9ACTN</name>
<dbReference type="Pfam" id="PF13173">
    <property type="entry name" value="AAA_14"/>
    <property type="match status" value="1"/>
</dbReference>
<dbReference type="PANTHER" id="PTHR43566:SF2">
    <property type="entry name" value="DUF4143 DOMAIN-CONTAINING PROTEIN"/>
    <property type="match status" value="1"/>
</dbReference>
<evidence type="ECO:0000313" key="3">
    <source>
        <dbReference type="Proteomes" id="UP000307087"/>
    </source>
</evidence>
<keyword evidence="3" id="KW-1185">Reference proteome</keyword>
<keyword evidence="2" id="KW-0547">Nucleotide-binding</keyword>
<dbReference type="InterPro" id="IPR025420">
    <property type="entry name" value="DUF4143"/>
</dbReference>
<gene>
    <name evidence="2" type="ORF">E9934_13600</name>
</gene>
<evidence type="ECO:0000313" key="2">
    <source>
        <dbReference type="EMBL" id="THV10827.1"/>
    </source>
</evidence>
<evidence type="ECO:0000259" key="1">
    <source>
        <dbReference type="SMART" id="SM00382"/>
    </source>
</evidence>
<dbReference type="InterPro" id="IPR027417">
    <property type="entry name" value="P-loop_NTPase"/>
</dbReference>
<dbReference type="OrthoDB" id="128089at2"/>
<accession>A0A4S8N440</accession>